<dbReference type="InterPro" id="IPR006093">
    <property type="entry name" value="Oxy_OxRdtase_FAD_BS"/>
</dbReference>
<dbReference type="PROSITE" id="PS51387">
    <property type="entry name" value="FAD_PCMH"/>
    <property type="match status" value="1"/>
</dbReference>
<accession>A0ABP0ARD3</accession>
<dbReference type="PANTHER" id="PTHR42973">
    <property type="entry name" value="BINDING OXIDOREDUCTASE, PUTATIVE (AFU_ORTHOLOGUE AFUA_1G17690)-RELATED"/>
    <property type="match status" value="1"/>
</dbReference>
<dbReference type="Pfam" id="PF01565">
    <property type="entry name" value="FAD_binding_4"/>
    <property type="match status" value="1"/>
</dbReference>
<dbReference type="InterPro" id="IPR016169">
    <property type="entry name" value="FAD-bd_PCMH_sub2"/>
</dbReference>
<dbReference type="Proteomes" id="UP001642406">
    <property type="component" value="Unassembled WGS sequence"/>
</dbReference>
<dbReference type="PROSITE" id="PS00862">
    <property type="entry name" value="OX2_COVAL_FAD"/>
    <property type="match status" value="1"/>
</dbReference>
<keyword evidence="3" id="KW-0274">FAD</keyword>
<reference evidence="6 7" key="1">
    <citation type="submission" date="2024-01" db="EMBL/GenBank/DDBJ databases">
        <authorList>
            <person name="Allen C."/>
            <person name="Tagirdzhanova G."/>
        </authorList>
    </citation>
    <scope>NUCLEOTIDE SEQUENCE [LARGE SCALE GENOMIC DNA]</scope>
</reference>
<evidence type="ECO:0000256" key="1">
    <source>
        <dbReference type="ARBA" id="ARBA00005466"/>
    </source>
</evidence>
<keyword evidence="4" id="KW-0560">Oxidoreductase</keyword>
<evidence type="ECO:0000313" key="7">
    <source>
        <dbReference type="Proteomes" id="UP001642406"/>
    </source>
</evidence>
<dbReference type="InterPro" id="IPR036318">
    <property type="entry name" value="FAD-bd_PCMH-like_sf"/>
</dbReference>
<comment type="similarity">
    <text evidence="1">Belongs to the oxygen-dependent FAD-linked oxidoreductase family.</text>
</comment>
<dbReference type="SUPFAM" id="SSF56176">
    <property type="entry name" value="FAD-binding/transporter-associated domain-like"/>
    <property type="match status" value="1"/>
</dbReference>
<dbReference type="Gene3D" id="3.40.462.20">
    <property type="match status" value="1"/>
</dbReference>
<keyword evidence="2" id="KW-0285">Flavoprotein</keyword>
<dbReference type="Pfam" id="PF08031">
    <property type="entry name" value="BBE"/>
    <property type="match status" value="1"/>
</dbReference>
<evidence type="ECO:0000256" key="3">
    <source>
        <dbReference type="ARBA" id="ARBA00022827"/>
    </source>
</evidence>
<dbReference type="Gene3D" id="3.30.465.10">
    <property type="match status" value="1"/>
</dbReference>
<dbReference type="InterPro" id="IPR012951">
    <property type="entry name" value="BBE"/>
</dbReference>
<proteinExistence type="inferred from homology"/>
<comment type="caution">
    <text evidence="6">The sequence shown here is derived from an EMBL/GenBank/DDBJ whole genome shotgun (WGS) entry which is preliminary data.</text>
</comment>
<protein>
    <recommendedName>
        <fullName evidence="5">FAD-binding PCMH-type domain-containing protein</fullName>
    </recommendedName>
</protein>
<dbReference type="InterPro" id="IPR006094">
    <property type="entry name" value="Oxid_FAD_bind_N"/>
</dbReference>
<evidence type="ECO:0000313" key="6">
    <source>
        <dbReference type="EMBL" id="CAK7209818.1"/>
    </source>
</evidence>
<evidence type="ECO:0000259" key="5">
    <source>
        <dbReference type="PROSITE" id="PS51387"/>
    </source>
</evidence>
<sequence length="480" mass="51069">MGHSQSTPSALQTCLNNVCAGRSSCVGYPSDLLYQFEWVKPYNLAIDITPVAVVRPQSAAEVAAFVTCAASNGVSVQAKSGGHSYANFGSGGQDGELMIDLAALNSFSMNNSTWQATIGPAAVLGDVTTQLIDNGNRAFAHGVCPGVGLGGHATVGGLGPMSRMWGACLDHVVEAEVVTANGTLVRASETENPDLFFAIRGAGSSFGIVTEFVMRTHPAPGSVVQYTFDFTFGNAAELAKVYSTWQAVIADPTLDRRFGTEFILYPLGAIITGTFYGTVAEWTASGIPARLPQNGNGTVVVNDWLASLTQEAENEALYLSNTQTNFYSKSLGFREQDLLEADAVIDLFTYVENANKGTLLWFIIFDASGGAVADVAQNATAFAHRDKVLFYQSYAIDLLSLSSTTKAFLNNFHSTLLNLLPGGNSTTVGTYSGYVDPALSSAQAQGEYYMTNLPTLEVLKAKWDPKQVFRNPQSVQPAAV</sequence>
<evidence type="ECO:0000256" key="4">
    <source>
        <dbReference type="ARBA" id="ARBA00023002"/>
    </source>
</evidence>
<organism evidence="6 7">
    <name type="scientific">Sporothrix bragantina</name>
    <dbReference type="NCBI Taxonomy" id="671064"/>
    <lineage>
        <taxon>Eukaryota</taxon>
        <taxon>Fungi</taxon>
        <taxon>Dikarya</taxon>
        <taxon>Ascomycota</taxon>
        <taxon>Pezizomycotina</taxon>
        <taxon>Sordariomycetes</taxon>
        <taxon>Sordariomycetidae</taxon>
        <taxon>Ophiostomatales</taxon>
        <taxon>Ophiostomataceae</taxon>
        <taxon>Sporothrix</taxon>
    </lineage>
</organism>
<gene>
    <name evidence="6" type="ORF">SBRCBS47491_000569</name>
</gene>
<keyword evidence="7" id="KW-1185">Reference proteome</keyword>
<dbReference type="InterPro" id="IPR016166">
    <property type="entry name" value="FAD-bd_PCMH"/>
</dbReference>
<dbReference type="InterPro" id="IPR050416">
    <property type="entry name" value="FAD-linked_Oxidoreductase"/>
</dbReference>
<dbReference type="PANTHER" id="PTHR42973:SF17">
    <property type="entry name" value="OXIDASE, PUTATIVE (AFU_ORTHOLOGUE AFUA_6G14340)-RELATED"/>
    <property type="match status" value="1"/>
</dbReference>
<feature type="domain" description="FAD-binding PCMH-type" evidence="5">
    <location>
        <begin position="46"/>
        <end position="219"/>
    </location>
</feature>
<evidence type="ECO:0000256" key="2">
    <source>
        <dbReference type="ARBA" id="ARBA00022630"/>
    </source>
</evidence>
<dbReference type="EMBL" id="CAWUHC010000003">
    <property type="protein sequence ID" value="CAK7209818.1"/>
    <property type="molecule type" value="Genomic_DNA"/>
</dbReference>
<name>A0ABP0ARD3_9PEZI</name>